<dbReference type="SMART" id="SM00487">
    <property type="entry name" value="DEXDc"/>
    <property type="match status" value="1"/>
</dbReference>
<feature type="domain" description="Helicase C-terminal" evidence="3">
    <location>
        <begin position="787"/>
        <end position="936"/>
    </location>
</feature>
<dbReference type="GO" id="GO:0004386">
    <property type="term" value="F:helicase activity"/>
    <property type="evidence" value="ECO:0007669"/>
    <property type="project" value="UniProtKB-KW"/>
</dbReference>
<organism evidence="4 5">
    <name type="scientific">Bacteroides graminisolvens DSM 19988 = JCM 15093</name>
    <dbReference type="NCBI Taxonomy" id="1121097"/>
    <lineage>
        <taxon>Bacteria</taxon>
        <taxon>Pseudomonadati</taxon>
        <taxon>Bacteroidota</taxon>
        <taxon>Bacteroidia</taxon>
        <taxon>Bacteroidales</taxon>
        <taxon>Bacteroidaceae</taxon>
        <taxon>Bacteroides</taxon>
    </lineage>
</organism>
<dbReference type="EMBL" id="BAJS01000001">
    <property type="protein sequence ID" value="GAK35216.1"/>
    <property type="molecule type" value="Genomic_DNA"/>
</dbReference>
<evidence type="ECO:0000313" key="5">
    <source>
        <dbReference type="Proteomes" id="UP000027601"/>
    </source>
</evidence>
<gene>
    <name evidence="4" type="ORF">JCM15093_295</name>
</gene>
<dbReference type="PANTHER" id="PTHR10799">
    <property type="entry name" value="SNF2/RAD54 HELICASE FAMILY"/>
    <property type="match status" value="1"/>
</dbReference>
<dbReference type="InterPro" id="IPR001650">
    <property type="entry name" value="Helicase_C-like"/>
</dbReference>
<evidence type="ECO:0000259" key="2">
    <source>
        <dbReference type="PROSITE" id="PS51192"/>
    </source>
</evidence>
<dbReference type="InterPro" id="IPR000330">
    <property type="entry name" value="SNF2_N"/>
</dbReference>
<dbReference type="OrthoDB" id="9760715at2"/>
<dbReference type="InterPro" id="IPR027417">
    <property type="entry name" value="P-loop_NTPase"/>
</dbReference>
<dbReference type="GO" id="GO:0016787">
    <property type="term" value="F:hydrolase activity"/>
    <property type="evidence" value="ECO:0007669"/>
    <property type="project" value="UniProtKB-KW"/>
</dbReference>
<dbReference type="eggNOG" id="COG0553">
    <property type="taxonomic scope" value="Bacteria"/>
</dbReference>
<dbReference type="InterPro" id="IPR014001">
    <property type="entry name" value="Helicase_ATP-bd"/>
</dbReference>
<keyword evidence="1" id="KW-0378">Hydrolase</keyword>
<protein>
    <submittedName>
        <fullName evidence="4">Snf2 family helicase</fullName>
    </submittedName>
</protein>
<dbReference type="Proteomes" id="UP000027601">
    <property type="component" value="Unassembled WGS sequence"/>
</dbReference>
<dbReference type="GO" id="GO:0005524">
    <property type="term" value="F:ATP binding"/>
    <property type="evidence" value="ECO:0007669"/>
    <property type="project" value="InterPro"/>
</dbReference>
<keyword evidence="4" id="KW-0067">ATP-binding</keyword>
<dbReference type="Pfam" id="PF00271">
    <property type="entry name" value="Helicase_C"/>
    <property type="match status" value="1"/>
</dbReference>
<keyword evidence="5" id="KW-1185">Reference proteome</keyword>
<name>A0A069CYU5_9BACE</name>
<dbReference type="PROSITE" id="PS51194">
    <property type="entry name" value="HELICASE_CTER"/>
    <property type="match status" value="1"/>
</dbReference>
<dbReference type="STRING" id="1121097.GCA_000428125_00263"/>
<keyword evidence="4" id="KW-0547">Nucleotide-binding</keyword>
<proteinExistence type="predicted"/>
<evidence type="ECO:0000313" key="4">
    <source>
        <dbReference type="EMBL" id="GAK35216.1"/>
    </source>
</evidence>
<dbReference type="Gene3D" id="3.40.50.300">
    <property type="entry name" value="P-loop containing nucleotide triphosphate hydrolases"/>
    <property type="match status" value="1"/>
</dbReference>
<sequence>MKQTIPSAEIVIVLAQHPVLGHLLLPYTVARRDNEMVQLAEQAFHAPEGLIDRLSAPERKAIDIAAHYTEKYLTAVYSKEKSSSVFLHKLTEKKYKEQVRPYIEKKLLEMIKLIVKYKLPLYEKQAGSNLLYEHHRYEVNEQSSSLSFHFTLTKKLFSYAIKCSRNGDEVSLPDKKPVIVLSSSPAVLMLGRELHVFNHIEASRILPFTHKAQVSVDASLSEKYMENIVLPAMRYHHVTASGFDIVEEQVSCEPHLTVNLTPGLDWGIRLHFTYGDQEFTHDACATAKIARLDNTTENIRIVYFERDIARENEAYEFLKASGLKQVSDKLFVPKNTHSNDSSPLVSWLYQNKELLHKRFVITNETVEAEYCLEDIRIEQFYKEDDRDWFELNIQVMIDGMVLPFTHFRKHILEGNREFVLPSGKIMLLPEDWFSKYSGLLQAATVKEDKTIRVRRSLVGLVQSAFSEDGKKTGPYQPKRLLDAPEGFRAQLRHYQQAGLSWMVHLYEHRFNGCLADDMGLGKTIQTLALLQYVYNAKAKHASLIVVPTSLLHNWAKEGQRFTNLSIGQYEGNGVGKKGITPKEFNQYHIVLTSYGIMRNNISELSKYVFEYVILDESQSIKNSDSFTFKAAVTLKGNHRLVLTGTPIENSLKDLWAQFCFLQPDLLGSERHFTKNFILPIRQGNEVKESELKRLLEPFILRRSKSDVAPELPSLTEEVLYCGMTEQQEELYKDERNRLRSILLHELEVESEKRNFTIINGIMRLRQLACHPRLTLKDFREESGKMEEIVGTFETLRSEGHKVLIFSSFVQHLELVAKAFTKRKWKYAMLTGSTTNREEEITRFTDDENIQAFLISLKAGGVGLNLTQADYIFIIDPWWNPAAEMQAIGRAHRIGQQKQVMAYRFITQDSIEEKMMQLQAEKRKLAESFITDNNPLDSLTDSEWEMLLT</sequence>
<evidence type="ECO:0000256" key="1">
    <source>
        <dbReference type="ARBA" id="ARBA00022801"/>
    </source>
</evidence>
<dbReference type="InterPro" id="IPR049730">
    <property type="entry name" value="SNF2/RAD54-like_C"/>
</dbReference>
<dbReference type="Pfam" id="PF00176">
    <property type="entry name" value="SNF2-rel_dom"/>
    <property type="match status" value="1"/>
</dbReference>
<dbReference type="PROSITE" id="PS51192">
    <property type="entry name" value="HELICASE_ATP_BIND_1"/>
    <property type="match status" value="1"/>
</dbReference>
<dbReference type="CDD" id="cd18793">
    <property type="entry name" value="SF2_C_SNF"/>
    <property type="match status" value="1"/>
</dbReference>
<feature type="domain" description="Helicase ATP-binding" evidence="2">
    <location>
        <begin position="503"/>
        <end position="664"/>
    </location>
</feature>
<dbReference type="Gene3D" id="3.40.50.10810">
    <property type="entry name" value="Tandem AAA-ATPase domain"/>
    <property type="match status" value="1"/>
</dbReference>
<dbReference type="SMART" id="SM00490">
    <property type="entry name" value="HELICc"/>
    <property type="match status" value="1"/>
</dbReference>
<accession>A0A069CYU5</accession>
<reference evidence="4 5" key="1">
    <citation type="journal article" date="2015" name="Microbes Environ.">
        <title>Distribution and evolution of nitrogen fixation genes in the phylum bacteroidetes.</title>
        <authorList>
            <person name="Inoue J."/>
            <person name="Oshima K."/>
            <person name="Suda W."/>
            <person name="Sakamoto M."/>
            <person name="Iino T."/>
            <person name="Noda S."/>
            <person name="Hongoh Y."/>
            <person name="Hattori M."/>
            <person name="Ohkuma M."/>
        </authorList>
    </citation>
    <scope>NUCLEOTIDE SEQUENCE [LARGE SCALE GENOMIC DNA]</scope>
    <source>
        <strain evidence="4 5">JCM 15093</strain>
    </source>
</reference>
<dbReference type="SUPFAM" id="SSF52540">
    <property type="entry name" value="P-loop containing nucleoside triphosphate hydrolases"/>
    <property type="match status" value="2"/>
</dbReference>
<dbReference type="AlphaFoldDB" id="A0A069CYU5"/>
<dbReference type="InterPro" id="IPR038718">
    <property type="entry name" value="SNF2-like_sf"/>
</dbReference>
<dbReference type="RefSeq" id="WP_024995440.1">
    <property type="nucleotide sequence ID" value="NZ_ATZI01000001.1"/>
</dbReference>
<evidence type="ECO:0000259" key="3">
    <source>
        <dbReference type="PROSITE" id="PS51194"/>
    </source>
</evidence>
<keyword evidence="4" id="KW-0347">Helicase</keyword>
<comment type="caution">
    <text evidence="4">The sequence shown here is derived from an EMBL/GenBank/DDBJ whole genome shotgun (WGS) entry which is preliminary data.</text>
</comment>